<dbReference type="PROSITE" id="PS00211">
    <property type="entry name" value="ABC_TRANSPORTER_1"/>
    <property type="match status" value="1"/>
</dbReference>
<dbReference type="SUPFAM" id="SSF52540">
    <property type="entry name" value="P-loop containing nucleoside triphosphate hydrolases"/>
    <property type="match status" value="2"/>
</dbReference>
<protein>
    <submittedName>
        <fullName evidence="7">ABC transporter ATP-binding protein</fullName>
    </submittedName>
</protein>
<dbReference type="GO" id="GO:0016887">
    <property type="term" value="F:ATP hydrolysis activity"/>
    <property type="evidence" value="ECO:0007669"/>
    <property type="project" value="InterPro"/>
</dbReference>
<keyword evidence="5 7" id="KW-0067">ATP-binding</keyword>
<keyword evidence="3" id="KW-0677">Repeat</keyword>
<dbReference type="Pfam" id="PF00005">
    <property type="entry name" value="ABC_tran"/>
    <property type="match status" value="2"/>
</dbReference>
<reference evidence="8" key="1">
    <citation type="submission" date="2019-11" db="EMBL/GenBank/DDBJ databases">
        <title>Isolation and characterization of a novel species in the genus Sulfuriferula.</title>
        <authorList>
            <person name="Mochizuki J."/>
            <person name="Kojima H."/>
            <person name="Fukui M."/>
        </authorList>
    </citation>
    <scope>NUCLEOTIDE SEQUENCE [LARGE SCALE GENOMIC DNA]</scope>
    <source>
        <strain evidence="8">SGTM</strain>
    </source>
</reference>
<dbReference type="InterPro" id="IPR017871">
    <property type="entry name" value="ABC_transporter-like_CS"/>
</dbReference>
<dbReference type="PANTHER" id="PTHR43790:SF4">
    <property type="entry name" value="GUANOSINE IMPORT ATP-BINDING PROTEIN NUPO"/>
    <property type="match status" value="1"/>
</dbReference>
<keyword evidence="2" id="KW-0813">Transport</keyword>
<keyword evidence="1" id="KW-1003">Cell membrane</keyword>
<dbReference type="InterPro" id="IPR003593">
    <property type="entry name" value="AAA+_ATPase"/>
</dbReference>
<dbReference type="CDD" id="cd03215">
    <property type="entry name" value="ABC_Carb_Monos_II"/>
    <property type="match status" value="1"/>
</dbReference>
<evidence type="ECO:0000256" key="4">
    <source>
        <dbReference type="ARBA" id="ARBA00022741"/>
    </source>
</evidence>
<dbReference type="EMBL" id="AP021881">
    <property type="protein sequence ID" value="BBP00966.1"/>
    <property type="molecule type" value="Genomic_DNA"/>
</dbReference>
<dbReference type="PANTHER" id="PTHR43790">
    <property type="entry name" value="CARBOHYDRATE TRANSPORT ATP-BINDING PROTEIN MG119-RELATED"/>
    <property type="match status" value="1"/>
</dbReference>
<keyword evidence="8" id="KW-1185">Reference proteome</keyword>
<evidence type="ECO:0000256" key="3">
    <source>
        <dbReference type="ARBA" id="ARBA00022737"/>
    </source>
</evidence>
<sequence length="522" mass="56358">MIPVESVVPATGALELNILNMTKHFGDVKALTDVSLNISAGGFHALLGENGAGKSTLVKCLVGFYTADQGTVLVDNREVCIANPKDASQLGIGMVYQHFTLVPSMTVAENLVVARGALPAFINWQEERARLSDFMATLPFKIALDKPAGALAAGEKQKVEIIKQLYLQRRLLILDEPTSVLTPDEADEVLGLIGDMTRQKLLSVLIITHKFREVTAYADAVTVLRRGCYAGSGTLPELTTENMAEMMVGSPIAQDVAPREQRPAIPDLPARLVVEQLLAQGDNGLPVLRGVDLQVRPGEILGIAGVSGNGQKALVEVLTGQRMKLGGTVMVNGVPFNGTRQELARHKVYSLPEEPLRNACVGGLSVVHNMSLRNFDQPPLAHWGWINQRAMRNQAKRYVETFNVKTPGIDAKIQTLSGGNVQRAVLARELSHPVDLLIVANPVFGLDFNAVAETHARLMAARNAGTAVLLVSEDLDELLELADRIVVMSEGLIVFETSAETADVRELGHYMAGGHVETEVTQ</sequence>
<name>A0A809RH56_9PROT</name>
<accession>A0A809RH56</accession>
<dbReference type="SMART" id="SM00382">
    <property type="entry name" value="AAA"/>
    <property type="match status" value="1"/>
</dbReference>
<keyword evidence="4" id="KW-0547">Nucleotide-binding</keyword>
<dbReference type="InterPro" id="IPR003439">
    <property type="entry name" value="ABC_transporter-like_ATP-bd"/>
</dbReference>
<keyword evidence="1" id="KW-0472">Membrane</keyword>
<dbReference type="Gene3D" id="3.40.50.300">
    <property type="entry name" value="P-loop containing nucleotide triphosphate hydrolases"/>
    <property type="match status" value="2"/>
</dbReference>
<organism evidence="7 8">
    <name type="scientific">Sulfuriferula nivalis</name>
    <dbReference type="NCBI Taxonomy" id="2675298"/>
    <lineage>
        <taxon>Bacteria</taxon>
        <taxon>Pseudomonadati</taxon>
        <taxon>Pseudomonadota</taxon>
        <taxon>Betaproteobacteria</taxon>
        <taxon>Nitrosomonadales</taxon>
        <taxon>Sulfuricellaceae</taxon>
        <taxon>Sulfuriferula</taxon>
    </lineage>
</organism>
<evidence type="ECO:0000313" key="7">
    <source>
        <dbReference type="EMBL" id="BBP00966.1"/>
    </source>
</evidence>
<evidence type="ECO:0000313" key="8">
    <source>
        <dbReference type="Proteomes" id="UP000463939"/>
    </source>
</evidence>
<dbReference type="InterPro" id="IPR050107">
    <property type="entry name" value="ABC_carbohydrate_import_ATPase"/>
</dbReference>
<dbReference type="Proteomes" id="UP000463939">
    <property type="component" value="Chromosome"/>
</dbReference>
<gene>
    <name evidence="7" type="ORF">SFSGTM_16740</name>
</gene>
<feature type="domain" description="ABC transporter" evidence="6">
    <location>
        <begin position="272"/>
        <end position="515"/>
    </location>
</feature>
<evidence type="ECO:0000259" key="6">
    <source>
        <dbReference type="PROSITE" id="PS50893"/>
    </source>
</evidence>
<evidence type="ECO:0000256" key="5">
    <source>
        <dbReference type="ARBA" id="ARBA00022840"/>
    </source>
</evidence>
<dbReference type="RefSeq" id="WP_162084802.1">
    <property type="nucleotide sequence ID" value="NZ_AP021881.1"/>
</dbReference>
<proteinExistence type="predicted"/>
<dbReference type="InterPro" id="IPR027417">
    <property type="entry name" value="P-loop_NTPase"/>
</dbReference>
<feature type="domain" description="ABC transporter" evidence="6">
    <location>
        <begin position="16"/>
        <end position="251"/>
    </location>
</feature>
<dbReference type="PROSITE" id="PS50893">
    <property type="entry name" value="ABC_TRANSPORTER_2"/>
    <property type="match status" value="2"/>
</dbReference>
<dbReference type="KEGG" id="sniv:SFSGTM_16740"/>
<keyword evidence="2" id="KW-0762">Sugar transport</keyword>
<evidence type="ECO:0000256" key="1">
    <source>
        <dbReference type="ARBA" id="ARBA00022475"/>
    </source>
</evidence>
<evidence type="ECO:0000256" key="2">
    <source>
        <dbReference type="ARBA" id="ARBA00022597"/>
    </source>
</evidence>
<dbReference type="AlphaFoldDB" id="A0A809RH56"/>
<dbReference type="CDD" id="cd03216">
    <property type="entry name" value="ABC_Carb_Monos_I"/>
    <property type="match status" value="1"/>
</dbReference>
<dbReference type="GO" id="GO:0005524">
    <property type="term" value="F:ATP binding"/>
    <property type="evidence" value="ECO:0007669"/>
    <property type="project" value="UniProtKB-KW"/>
</dbReference>